<evidence type="ECO:0000313" key="1">
    <source>
        <dbReference type="EMBL" id="GAA1765100.1"/>
    </source>
</evidence>
<evidence type="ECO:0000313" key="2">
    <source>
        <dbReference type="Proteomes" id="UP001500655"/>
    </source>
</evidence>
<proteinExistence type="predicted"/>
<name>A0ABP4WX39_9ACTN</name>
<keyword evidence="2" id="KW-1185">Reference proteome</keyword>
<dbReference type="Proteomes" id="UP001500655">
    <property type="component" value="Unassembled WGS sequence"/>
</dbReference>
<sequence length="252" mass="27712">MTLGSRNPRIGIDWERRPSRYLTIDGVPGYQIAYSCGTCGLVLRREPGAPTGLLPATDVRDRLNAGLDGLDTDVIDTFAAQLPRGDYQVMLLDTKPALAAPGSAGDYFSVEGPAGWRNEEFEYSIDPANTSYYRLDRRSIGEHDEFFEFAVPLGDPAELDADVVERYSSACGQPTAVAFGLLDIEGPWFRQERHWGLFHFLLDGHHKTASAAANSGSIRLLTFVSAGESMASDDELLRLPEIINADQREGDR</sequence>
<organism evidence="1 2">
    <name type="scientific">Luedemannella helvata</name>
    <dbReference type="NCBI Taxonomy" id="349315"/>
    <lineage>
        <taxon>Bacteria</taxon>
        <taxon>Bacillati</taxon>
        <taxon>Actinomycetota</taxon>
        <taxon>Actinomycetes</taxon>
        <taxon>Micromonosporales</taxon>
        <taxon>Micromonosporaceae</taxon>
        <taxon>Luedemannella</taxon>
    </lineage>
</organism>
<comment type="caution">
    <text evidence="1">The sequence shown here is derived from an EMBL/GenBank/DDBJ whole genome shotgun (WGS) entry which is preliminary data.</text>
</comment>
<gene>
    <name evidence="1" type="ORF">GCM10009681_40230</name>
</gene>
<accession>A0ABP4WX39</accession>
<protein>
    <submittedName>
        <fullName evidence="1">Uncharacterized protein</fullName>
    </submittedName>
</protein>
<dbReference type="EMBL" id="BAAALS010000020">
    <property type="protein sequence ID" value="GAA1765100.1"/>
    <property type="molecule type" value="Genomic_DNA"/>
</dbReference>
<reference evidence="2" key="1">
    <citation type="journal article" date="2019" name="Int. J. Syst. Evol. Microbiol.">
        <title>The Global Catalogue of Microorganisms (GCM) 10K type strain sequencing project: providing services to taxonomists for standard genome sequencing and annotation.</title>
        <authorList>
            <consortium name="The Broad Institute Genomics Platform"/>
            <consortium name="The Broad Institute Genome Sequencing Center for Infectious Disease"/>
            <person name="Wu L."/>
            <person name="Ma J."/>
        </authorList>
    </citation>
    <scope>NUCLEOTIDE SEQUENCE [LARGE SCALE GENOMIC DNA]</scope>
    <source>
        <strain evidence="2">JCM 13249</strain>
    </source>
</reference>